<sequence length="518" mass="59228">MSLLTVKNLSHGFGDRAIFDDVSFRLLKGEHVGLIGANGEGKSTFMNIITGKLEPDAGTVEWSKRVRVGYLDQHTVLEKGMTIRDVLKSAFKYLFDMEAEMNSLYEKMGDVDENQLNAMLEEVGVIQDMLDHNDFYIIDAKVEEVARGLGLTDIGLDKEVNDLSGGQRSKILLAKLLLEKPEILLLDEPTNYLDETHIEWLRRYFQAYENAFILITHDMPFLDSVVNVIYHMENQKLDRYTGTYENFLQVYEVKKSQLESAYKRQQQEIGELKDFVARNKARVATRNMAMSRQKKLDKMDVIELAREKPKPEFNFKVARTSGKLIFQTQELVIGYDEPLSRPLNLKMERGQKIALVGANGLGKTTLLRSLLGEITPIEGVVEEGDYLHIGYFEQEIKEENQRTCIEEVWEAFPALNQGEVRGILAKCGLTTKHIESQVRVLSGGEQAKVRLCKLINKETNLLVLDEPTNHLDVDAKEELKRALKAYKGSILLISHEPEFYREVVTEIWNCEDWTTKIV</sequence>
<protein>
    <submittedName>
        <fullName evidence="4">ABC-F family ATP-binding cassette domain-containing protein</fullName>
    </submittedName>
</protein>
<keyword evidence="5" id="KW-1185">Reference proteome</keyword>
<dbReference type="PROSITE" id="PS00211">
    <property type="entry name" value="ABC_TRANSPORTER_1"/>
    <property type="match status" value="2"/>
</dbReference>
<dbReference type="SMART" id="SM00382">
    <property type="entry name" value="AAA"/>
    <property type="match status" value="2"/>
</dbReference>
<dbReference type="InterPro" id="IPR003439">
    <property type="entry name" value="ABC_transporter-like_ATP-bd"/>
</dbReference>
<organism evidence="4 5">
    <name type="scientific">Anoxynatronum sibiricum</name>
    <dbReference type="NCBI Taxonomy" id="210623"/>
    <lineage>
        <taxon>Bacteria</taxon>
        <taxon>Bacillati</taxon>
        <taxon>Bacillota</taxon>
        <taxon>Clostridia</taxon>
        <taxon>Eubacteriales</taxon>
        <taxon>Clostridiaceae</taxon>
        <taxon>Anoxynatronum</taxon>
    </lineage>
</organism>
<evidence type="ECO:0000313" key="5">
    <source>
        <dbReference type="Proteomes" id="UP001407405"/>
    </source>
</evidence>
<proteinExistence type="predicted"/>
<dbReference type="InterPro" id="IPR003593">
    <property type="entry name" value="AAA+_ATPase"/>
</dbReference>
<dbReference type="InterPro" id="IPR027417">
    <property type="entry name" value="P-loop_NTPase"/>
</dbReference>
<dbReference type="PROSITE" id="PS50893">
    <property type="entry name" value="ABC_TRANSPORTER_2"/>
    <property type="match status" value="2"/>
</dbReference>
<reference evidence="4 5" key="1">
    <citation type="submission" date="2024-04" db="EMBL/GenBank/DDBJ databases">
        <title>Genome sequencing and metabolic network reconstruction of aminoacids and betaine degradation by Anoxynatronum sibiricum.</title>
        <authorList>
            <person name="Detkova E.N."/>
            <person name="Boltjanskaja Y.V."/>
            <person name="Mardanov A.V."/>
            <person name="Kevbrin V."/>
        </authorList>
    </citation>
    <scope>NUCLEOTIDE SEQUENCE [LARGE SCALE GENOMIC DNA]</scope>
    <source>
        <strain evidence="4 5">Z-7981</strain>
    </source>
</reference>
<name>A0ABU9VWN7_9CLOT</name>
<dbReference type="Pfam" id="PF00005">
    <property type="entry name" value="ABC_tran"/>
    <property type="match status" value="2"/>
</dbReference>
<dbReference type="GO" id="GO:0005524">
    <property type="term" value="F:ATP binding"/>
    <property type="evidence" value="ECO:0007669"/>
    <property type="project" value="UniProtKB-KW"/>
</dbReference>
<evidence type="ECO:0000259" key="3">
    <source>
        <dbReference type="PROSITE" id="PS50893"/>
    </source>
</evidence>
<feature type="domain" description="ABC transporter" evidence="3">
    <location>
        <begin position="4"/>
        <end position="259"/>
    </location>
</feature>
<dbReference type="InterPro" id="IPR051309">
    <property type="entry name" value="ABCF_ATPase"/>
</dbReference>
<dbReference type="Pfam" id="PF12848">
    <property type="entry name" value="ABC_tran_Xtn"/>
    <property type="match status" value="1"/>
</dbReference>
<gene>
    <name evidence="4" type="ORF">AAIG11_13915</name>
</gene>
<dbReference type="EMBL" id="JBCITM010000018">
    <property type="protein sequence ID" value="MEN1761580.1"/>
    <property type="molecule type" value="Genomic_DNA"/>
</dbReference>
<evidence type="ECO:0000256" key="2">
    <source>
        <dbReference type="ARBA" id="ARBA00022840"/>
    </source>
</evidence>
<keyword evidence="2 4" id="KW-0067">ATP-binding</keyword>
<accession>A0ABU9VWN7</accession>
<comment type="caution">
    <text evidence="4">The sequence shown here is derived from an EMBL/GenBank/DDBJ whole genome shotgun (WGS) entry which is preliminary data.</text>
</comment>
<dbReference type="Proteomes" id="UP001407405">
    <property type="component" value="Unassembled WGS sequence"/>
</dbReference>
<dbReference type="RefSeq" id="WP_343186867.1">
    <property type="nucleotide sequence ID" value="NZ_JBCITM010000018.1"/>
</dbReference>
<dbReference type="PANTHER" id="PTHR42855">
    <property type="entry name" value="ABC TRANSPORTER ATP-BINDING SUBUNIT"/>
    <property type="match status" value="1"/>
</dbReference>
<dbReference type="InterPro" id="IPR032781">
    <property type="entry name" value="ABC_tran_Xtn"/>
</dbReference>
<dbReference type="SUPFAM" id="SSF52540">
    <property type="entry name" value="P-loop containing nucleoside triphosphate hydrolases"/>
    <property type="match status" value="2"/>
</dbReference>
<keyword evidence="1" id="KW-0547">Nucleotide-binding</keyword>
<dbReference type="CDD" id="cd03221">
    <property type="entry name" value="ABCF_EF-3"/>
    <property type="match status" value="2"/>
</dbReference>
<feature type="domain" description="ABC transporter" evidence="3">
    <location>
        <begin position="324"/>
        <end position="518"/>
    </location>
</feature>
<dbReference type="Gene3D" id="3.40.50.300">
    <property type="entry name" value="P-loop containing nucleotide triphosphate hydrolases"/>
    <property type="match status" value="2"/>
</dbReference>
<dbReference type="PANTHER" id="PTHR42855:SF2">
    <property type="entry name" value="DRUG RESISTANCE ABC TRANSPORTER,ATP-BINDING PROTEIN"/>
    <property type="match status" value="1"/>
</dbReference>
<evidence type="ECO:0000313" key="4">
    <source>
        <dbReference type="EMBL" id="MEN1761580.1"/>
    </source>
</evidence>
<dbReference type="InterPro" id="IPR017871">
    <property type="entry name" value="ABC_transporter-like_CS"/>
</dbReference>
<evidence type="ECO:0000256" key="1">
    <source>
        <dbReference type="ARBA" id="ARBA00022741"/>
    </source>
</evidence>